<dbReference type="InterPro" id="IPR001680">
    <property type="entry name" value="WD40_rpt"/>
</dbReference>
<gene>
    <name evidence="4" type="ORF">KGF57_000304</name>
</gene>
<keyword evidence="5" id="KW-1185">Reference proteome</keyword>
<dbReference type="GO" id="GO:0045013">
    <property type="term" value="P:carbon catabolite repression of transcription"/>
    <property type="evidence" value="ECO:0007669"/>
    <property type="project" value="TreeGrafter"/>
</dbReference>
<dbReference type="GO" id="GO:0051286">
    <property type="term" value="C:cell tip"/>
    <property type="evidence" value="ECO:0007669"/>
    <property type="project" value="TreeGrafter"/>
</dbReference>
<accession>A0AAD5G0R5</accession>
<evidence type="ECO:0000313" key="5">
    <source>
        <dbReference type="Proteomes" id="UP001204833"/>
    </source>
</evidence>
<dbReference type="InterPro" id="IPR051362">
    <property type="entry name" value="WD_repeat_creC_regulators"/>
</dbReference>
<dbReference type="PANTHER" id="PTHR14107:SF16">
    <property type="entry name" value="AT02583P"/>
    <property type="match status" value="1"/>
</dbReference>
<dbReference type="Proteomes" id="UP001204833">
    <property type="component" value="Unassembled WGS sequence"/>
</dbReference>
<protein>
    <submittedName>
        <fullName evidence="4">CreC</fullName>
    </submittedName>
</protein>
<evidence type="ECO:0000313" key="4">
    <source>
        <dbReference type="EMBL" id="KAI5967610.1"/>
    </source>
</evidence>
<reference evidence="4 5" key="1">
    <citation type="journal article" date="2022" name="DNA Res.">
        <title>Genome analysis of five recently described species of the CUG-Ser clade uncovers Candida theae as a new hybrid lineage with pathogenic potential in the Candida parapsilosis species complex.</title>
        <authorList>
            <person name="Mixao V."/>
            <person name="Del Olmo V."/>
            <person name="Hegedusova E."/>
            <person name="Saus E."/>
            <person name="Pryszcz L."/>
            <person name="Cillingova A."/>
            <person name="Nosek J."/>
            <person name="Gabaldon T."/>
        </authorList>
    </citation>
    <scope>NUCLEOTIDE SEQUENCE [LARGE SCALE GENOMIC DNA]</scope>
    <source>
        <strain evidence="4 5">CBS 12239</strain>
    </source>
</reference>
<feature type="compositionally biased region" description="Basic and acidic residues" evidence="3">
    <location>
        <begin position="588"/>
        <end position="601"/>
    </location>
</feature>
<keyword evidence="2" id="KW-0677">Repeat</keyword>
<dbReference type="SUPFAM" id="SSF50978">
    <property type="entry name" value="WD40 repeat-like"/>
    <property type="match status" value="1"/>
</dbReference>
<dbReference type="AlphaFoldDB" id="A0AAD5G0R5"/>
<dbReference type="InterPro" id="IPR036322">
    <property type="entry name" value="WD40_repeat_dom_sf"/>
</dbReference>
<dbReference type="PANTHER" id="PTHR14107">
    <property type="entry name" value="WD REPEAT PROTEIN"/>
    <property type="match status" value="1"/>
</dbReference>
<dbReference type="SMART" id="SM00320">
    <property type="entry name" value="WD40"/>
    <property type="match status" value="3"/>
</dbReference>
<evidence type="ECO:0000256" key="1">
    <source>
        <dbReference type="ARBA" id="ARBA00022574"/>
    </source>
</evidence>
<proteinExistence type="predicted"/>
<dbReference type="Gene3D" id="2.130.10.10">
    <property type="entry name" value="YVTN repeat-like/Quinoprotein amine dehydrogenase"/>
    <property type="match status" value="1"/>
</dbReference>
<dbReference type="EMBL" id="JAIHNG010000025">
    <property type="protein sequence ID" value="KAI5967610.1"/>
    <property type="molecule type" value="Genomic_DNA"/>
</dbReference>
<keyword evidence="1" id="KW-0853">WD repeat</keyword>
<dbReference type="GeneID" id="76148364"/>
<sequence length="749" mass="83732">MIQNPSNTTETPLANVSLYLNSVCPGYTQLEENVHHNLPNDIAESTWGVSWPIANGKSINAKLKLEKQYLNVARPPMGPFESTTYVSLPLHVVNSFKEKVHRCDKRQEGNLHIGANVNPLTQDPFRNPNTNPGALTTILETRTRFQSKNPFNKLTSNLNKLFVKDDFYENVESSGVSILSYNDDFASCGKLLISGNINVLNVFGLSESSEYEHTKEVGSHKEQLKIEQPLLRLQFSNTCIITSLVAFVLNDEPIIVFGCNLGRVSIIKPRSMKIKSIDLNLNTSEHSLNMINVSTVQVIRHPLYEYLIVAGTSNGEVFILNPFGRNELRNYKKEVVETDSYVTYFRKFDLSIFGHATDDQLIGHFKLCHKSITAIASTLPVEGSSQTDSQPLLLAIASEDGFVKIVDLMFTYRIDQEEIANSIVTDIVPNYFNSGVSDVRFSPDFKFFTIVGKGDLIEVFKMTYYNITGLLKKSERPQARSRSGTVNSHNSHYNGMAATHSLQSLQNLQELHPEKGYPPVIKSVEIVCRLKGHTNSVKSIQFLKGNCDDSSLVYKLVSCGNDGKVFAWEFDYKAIPRVKKPHAATQSKPRESRRSIHEKKNGIQIVTQSPSPGPVHSRSSHRRNLSSDPILNTPSFTNLLSTKSLNLTSVLSDDHSPKSQAIEAVVSLYKQLLDVRIKKSSNKTFIQGSTIISPIVNDKYLPSISIPLATIDLASVVPDGKIDNVFIDNQTVWCFCKNGDLFKYKVHIE</sequence>
<dbReference type="RefSeq" id="XP_051611173.1">
    <property type="nucleotide sequence ID" value="XM_051752415.1"/>
</dbReference>
<dbReference type="InterPro" id="IPR015943">
    <property type="entry name" value="WD40/YVTN_repeat-like_dom_sf"/>
</dbReference>
<evidence type="ECO:0000256" key="2">
    <source>
        <dbReference type="ARBA" id="ARBA00022737"/>
    </source>
</evidence>
<comment type="caution">
    <text evidence="4">The sequence shown here is derived from an EMBL/GenBank/DDBJ whole genome shotgun (WGS) entry which is preliminary data.</text>
</comment>
<dbReference type="GO" id="GO:0032153">
    <property type="term" value="C:cell division site"/>
    <property type="evidence" value="ECO:0007669"/>
    <property type="project" value="TreeGrafter"/>
</dbReference>
<organism evidence="4 5">
    <name type="scientific">Candida theae</name>
    <dbReference type="NCBI Taxonomy" id="1198502"/>
    <lineage>
        <taxon>Eukaryota</taxon>
        <taxon>Fungi</taxon>
        <taxon>Dikarya</taxon>
        <taxon>Ascomycota</taxon>
        <taxon>Saccharomycotina</taxon>
        <taxon>Pichiomycetes</taxon>
        <taxon>Debaryomycetaceae</taxon>
        <taxon>Candida/Lodderomyces clade</taxon>
        <taxon>Candida</taxon>
    </lineage>
</organism>
<dbReference type="Pfam" id="PF00400">
    <property type="entry name" value="WD40"/>
    <property type="match status" value="1"/>
</dbReference>
<feature type="region of interest" description="Disordered" evidence="3">
    <location>
        <begin position="579"/>
        <end position="630"/>
    </location>
</feature>
<dbReference type="GO" id="GO:0005634">
    <property type="term" value="C:nucleus"/>
    <property type="evidence" value="ECO:0007669"/>
    <property type="project" value="TreeGrafter"/>
</dbReference>
<evidence type="ECO:0000256" key="3">
    <source>
        <dbReference type="SAM" id="MobiDB-lite"/>
    </source>
</evidence>
<name>A0AAD5G0R5_9ASCO</name>